<sequence>MMIQQLTYAEVKLLKDQQKKTNTPVTNDGYPIFNTCTHTFLDLSHPEEDSTTENNMHTLCVHLPNGDYVTFCNIPYRHTNNSDGCVDISYYGPRGTEIIGLNLGGADQRVKGNLYTMTYTK</sequence>
<proteinExistence type="predicted"/>
<organism evidence="1 2">
    <name type="scientific">Alicyclobacillus ferrooxydans</name>
    <dbReference type="NCBI Taxonomy" id="471514"/>
    <lineage>
        <taxon>Bacteria</taxon>
        <taxon>Bacillati</taxon>
        <taxon>Bacillota</taxon>
        <taxon>Bacilli</taxon>
        <taxon>Bacillales</taxon>
        <taxon>Alicyclobacillaceae</taxon>
        <taxon>Alicyclobacillus</taxon>
    </lineage>
</organism>
<protein>
    <submittedName>
        <fullName evidence="1">Uncharacterized protein</fullName>
    </submittedName>
</protein>
<dbReference type="RefSeq" id="WP_054970247.1">
    <property type="nucleotide sequence ID" value="NZ_LJCO01000071.1"/>
</dbReference>
<dbReference type="PATRIC" id="fig|471514.4.peg.3540"/>
<dbReference type="STRING" id="471514.AN477_16345"/>
<evidence type="ECO:0000313" key="2">
    <source>
        <dbReference type="Proteomes" id="UP000050482"/>
    </source>
</evidence>
<reference evidence="1 2" key="1">
    <citation type="submission" date="2015-09" db="EMBL/GenBank/DDBJ databases">
        <title>Draft genome sequence of Alicyclobacillus ferrooxydans DSM 22381.</title>
        <authorList>
            <person name="Hemp J."/>
        </authorList>
    </citation>
    <scope>NUCLEOTIDE SEQUENCE [LARGE SCALE GENOMIC DNA]</scope>
    <source>
        <strain evidence="1 2">TC-34</strain>
    </source>
</reference>
<dbReference type="Proteomes" id="UP000050482">
    <property type="component" value="Unassembled WGS sequence"/>
</dbReference>
<dbReference type="AlphaFoldDB" id="A0A0P9CB49"/>
<dbReference type="EMBL" id="LJCO01000071">
    <property type="protein sequence ID" value="KPV42698.1"/>
    <property type="molecule type" value="Genomic_DNA"/>
</dbReference>
<comment type="caution">
    <text evidence="1">The sequence shown here is derived from an EMBL/GenBank/DDBJ whole genome shotgun (WGS) entry which is preliminary data.</text>
</comment>
<name>A0A0P9CB49_9BACL</name>
<gene>
    <name evidence="1" type="ORF">AN477_16345</name>
</gene>
<keyword evidence="2" id="KW-1185">Reference proteome</keyword>
<accession>A0A0P9CB49</accession>
<evidence type="ECO:0000313" key="1">
    <source>
        <dbReference type="EMBL" id="KPV42698.1"/>
    </source>
</evidence>